<dbReference type="GO" id="GO:0004596">
    <property type="term" value="F:protein-N-terminal amino-acid acetyltransferase activity"/>
    <property type="evidence" value="ECO:0007669"/>
    <property type="project" value="InterPro"/>
</dbReference>
<gene>
    <name evidence="5" type="ORF">SAMN02745355_0243</name>
</gene>
<keyword evidence="5" id="KW-0687">Ribonucleoprotein</keyword>
<keyword evidence="1 5" id="KW-0808">Transferase</keyword>
<reference evidence="5 6" key="1">
    <citation type="submission" date="2017-04" db="EMBL/GenBank/DDBJ databases">
        <authorList>
            <person name="Varghese N."/>
            <person name="Submissions S."/>
        </authorList>
    </citation>
    <scope>NUCLEOTIDE SEQUENCE [LARGE SCALE GENOMIC DNA]</scope>
    <source>
        <strain evidence="5 6">DSM 9789</strain>
    </source>
</reference>
<keyword evidence="6" id="KW-1185">Reference proteome</keyword>
<accession>A0A8G2FVS7</accession>
<evidence type="ECO:0000313" key="6">
    <source>
        <dbReference type="Proteomes" id="UP000192315"/>
    </source>
</evidence>
<dbReference type="CDD" id="cd04301">
    <property type="entry name" value="NAT_SF"/>
    <property type="match status" value="1"/>
</dbReference>
<comment type="caution">
    <text evidence="5">The sequence shown here is derived from an EMBL/GenBank/DDBJ whole genome shotgun (WGS) entry which is preliminary data.</text>
</comment>
<dbReference type="PANTHER" id="PTHR45896">
    <property type="entry name" value="N-ALPHA-ACETYLTRANSFERASE 30"/>
    <property type="match status" value="1"/>
</dbReference>
<dbReference type="GO" id="GO:0031417">
    <property type="term" value="C:NatC complex"/>
    <property type="evidence" value="ECO:0007669"/>
    <property type="project" value="TreeGrafter"/>
</dbReference>
<protein>
    <submittedName>
        <fullName evidence="5">[SSU ribosomal protein S18P]-alanine acetyltransferase</fullName>
    </submittedName>
</protein>
<organism evidence="5 6">
    <name type="scientific">Picrophilus torridus (strain ATCC 700027 / DSM 9790 / JCM 10055 / NBRC 100828 / KAW 2/3)</name>
    <dbReference type="NCBI Taxonomy" id="1122961"/>
    <lineage>
        <taxon>Archaea</taxon>
        <taxon>Methanobacteriati</taxon>
        <taxon>Thermoplasmatota</taxon>
        <taxon>Thermoplasmata</taxon>
        <taxon>Thermoplasmatales</taxon>
        <taxon>Picrophilaceae</taxon>
        <taxon>Picrophilus</taxon>
    </lineage>
</organism>
<feature type="domain" description="N-acetyltransferase" evidence="4">
    <location>
        <begin position="7"/>
        <end position="150"/>
    </location>
</feature>
<name>A0A8G2FVS7_PICTO</name>
<evidence type="ECO:0000256" key="1">
    <source>
        <dbReference type="ARBA" id="ARBA00022679"/>
    </source>
</evidence>
<evidence type="ECO:0000256" key="2">
    <source>
        <dbReference type="ARBA" id="ARBA00023315"/>
    </source>
</evidence>
<dbReference type="NCBIfam" id="TIGR01575">
    <property type="entry name" value="rimI"/>
    <property type="match status" value="1"/>
</dbReference>
<dbReference type="InterPro" id="IPR016181">
    <property type="entry name" value="Acyl_CoA_acyltransferase"/>
</dbReference>
<dbReference type="Gene3D" id="3.40.630.30">
    <property type="match status" value="1"/>
</dbReference>
<dbReference type="PANTHER" id="PTHR45896:SF1">
    <property type="entry name" value="N-ALPHA-ACETYLTRANSFERASE 30"/>
    <property type="match status" value="1"/>
</dbReference>
<dbReference type="InterPro" id="IPR044542">
    <property type="entry name" value="NAA30-like"/>
</dbReference>
<comment type="similarity">
    <text evidence="3">Belongs to the acetyltransferase family. MAK3 subfamily.</text>
</comment>
<dbReference type="InterPro" id="IPR006464">
    <property type="entry name" value="AcTrfase_RimI/Ard1"/>
</dbReference>
<dbReference type="Pfam" id="PF00583">
    <property type="entry name" value="Acetyltransf_1"/>
    <property type="match status" value="1"/>
</dbReference>
<evidence type="ECO:0000256" key="3">
    <source>
        <dbReference type="ARBA" id="ARBA00024025"/>
    </source>
</evidence>
<dbReference type="SUPFAM" id="SSF55729">
    <property type="entry name" value="Acyl-CoA N-acyltransferases (Nat)"/>
    <property type="match status" value="1"/>
</dbReference>
<dbReference type="GO" id="GO:0005840">
    <property type="term" value="C:ribosome"/>
    <property type="evidence" value="ECO:0007669"/>
    <property type="project" value="UniProtKB-KW"/>
</dbReference>
<evidence type="ECO:0000313" key="5">
    <source>
        <dbReference type="EMBL" id="SMD30364.1"/>
    </source>
</evidence>
<dbReference type="Proteomes" id="UP000192315">
    <property type="component" value="Unassembled WGS sequence"/>
</dbReference>
<keyword evidence="2" id="KW-0012">Acyltransferase</keyword>
<dbReference type="InterPro" id="IPR000182">
    <property type="entry name" value="GNAT_dom"/>
</dbReference>
<dbReference type="EMBL" id="FWYE01000001">
    <property type="protein sequence ID" value="SMD30364.1"/>
    <property type="molecule type" value="Genomic_DNA"/>
</dbReference>
<proteinExistence type="inferred from homology"/>
<dbReference type="PROSITE" id="PS51186">
    <property type="entry name" value="GNAT"/>
    <property type="match status" value="1"/>
</dbReference>
<sequence length="150" mass="17451">MAINFFGYVRKFEPRDIDRVMEIIKSSLSEYYTKGLILDLYRAWPDAFLVYDNFTTVLGFIIGSRYSGTEGRILLFAVDERYRSSGIGTYLLNEITKVMLSDGLSTMRLEVRTDNESAIRFYKKNGFSITSTLKNYYSDLSDAYLMWKII</sequence>
<dbReference type="RefSeq" id="WP_084272377.1">
    <property type="nucleotide sequence ID" value="NZ_FWYE01000001.1"/>
</dbReference>
<dbReference type="AlphaFoldDB" id="A0A8G2FVS7"/>
<evidence type="ECO:0000259" key="4">
    <source>
        <dbReference type="PROSITE" id="PS51186"/>
    </source>
</evidence>
<keyword evidence="5" id="KW-0689">Ribosomal protein</keyword>